<feature type="transmembrane region" description="Helical" evidence="1">
    <location>
        <begin position="407"/>
        <end position="424"/>
    </location>
</feature>
<feature type="transmembrane region" description="Helical" evidence="1">
    <location>
        <begin position="20"/>
        <end position="37"/>
    </location>
</feature>
<keyword evidence="3" id="KW-1185">Reference proteome</keyword>
<feature type="transmembrane region" description="Helical" evidence="1">
    <location>
        <begin position="199"/>
        <end position="216"/>
    </location>
</feature>
<feature type="transmembrane region" description="Helical" evidence="1">
    <location>
        <begin position="171"/>
        <end position="190"/>
    </location>
</feature>
<feature type="transmembrane region" description="Helical" evidence="1">
    <location>
        <begin position="325"/>
        <end position="343"/>
    </location>
</feature>
<accession>A0A127JWQ9</accession>
<feature type="transmembrane region" description="Helical" evidence="1">
    <location>
        <begin position="57"/>
        <end position="73"/>
    </location>
</feature>
<dbReference type="RefSeq" id="WP_061502200.1">
    <property type="nucleotide sequence ID" value="NZ_CP010951.1"/>
</dbReference>
<organism evidence="2 3">
    <name type="scientific">Ramlibacter tataouinensis</name>
    <dbReference type="NCBI Taxonomy" id="94132"/>
    <lineage>
        <taxon>Bacteria</taxon>
        <taxon>Pseudomonadati</taxon>
        <taxon>Pseudomonadota</taxon>
        <taxon>Betaproteobacteria</taxon>
        <taxon>Burkholderiales</taxon>
        <taxon>Comamonadaceae</taxon>
        <taxon>Ramlibacter</taxon>
    </lineage>
</organism>
<protein>
    <submittedName>
        <fullName evidence="2">Uncharacterized protein</fullName>
    </submittedName>
</protein>
<feature type="transmembrane region" description="Helical" evidence="1">
    <location>
        <begin position="355"/>
        <end position="371"/>
    </location>
</feature>
<proteinExistence type="predicted"/>
<dbReference type="EMBL" id="CP010951">
    <property type="protein sequence ID" value="AMO24427.1"/>
    <property type="molecule type" value="Genomic_DNA"/>
</dbReference>
<keyword evidence="1" id="KW-1133">Transmembrane helix</keyword>
<evidence type="ECO:0000313" key="3">
    <source>
        <dbReference type="Proteomes" id="UP000070433"/>
    </source>
</evidence>
<keyword evidence="1" id="KW-0472">Membrane</keyword>
<reference evidence="2 3" key="1">
    <citation type="journal article" date="2014" name="Int. J. Syst. Evol. Microbiol.">
        <title>Ramlibacter solisilvae sp. nov., isolated from forest soil, and emended description of the genus Ramlibacter.</title>
        <authorList>
            <person name="Lee H.J."/>
            <person name="Lee S.H."/>
            <person name="Lee S.S."/>
            <person name="Lee J.S."/>
            <person name="Kim Y."/>
            <person name="Kim S.C."/>
            <person name="Jeon C.O."/>
        </authorList>
    </citation>
    <scope>NUCLEOTIDE SEQUENCE [LARGE SCALE GENOMIC DNA]</scope>
    <source>
        <strain evidence="2 3">5-10</strain>
    </source>
</reference>
<dbReference type="OrthoDB" id="121404at2"/>
<feature type="transmembrane region" description="Helical" evidence="1">
    <location>
        <begin position="100"/>
        <end position="123"/>
    </location>
</feature>
<evidence type="ECO:0000313" key="2">
    <source>
        <dbReference type="EMBL" id="AMO24427.1"/>
    </source>
</evidence>
<gene>
    <name evidence="2" type="ORF">UC35_18275</name>
</gene>
<dbReference type="AlphaFoldDB" id="A0A127JWQ9"/>
<feature type="transmembrane region" description="Helical" evidence="1">
    <location>
        <begin position="293"/>
        <end position="313"/>
    </location>
</feature>
<evidence type="ECO:0000256" key="1">
    <source>
        <dbReference type="SAM" id="Phobius"/>
    </source>
</evidence>
<name>A0A127JWQ9_9BURK</name>
<dbReference type="Proteomes" id="UP000070433">
    <property type="component" value="Chromosome"/>
</dbReference>
<sequence>MLHQVLNSHPATARAEAARLLLCFAGLATLTLALPWFVPVQPARSTSYMQGFSNPALWVLVVVALIAPTYRLFRAAPPGSDPSGACVLPGPEAQARLRSWAWAACLVFGSYFLAVSHNLSAYMDAEYLLLRMQLVEAGKVPYRDFEYAYGPLLLYAPVALHQLGIPASPSHALLVALQMALGYFALHWILRRLLAPTPAGWLFSCVVLATVPGLLLGTSTYTYLRFAAPAALACFVLLRTEGQRALAASALTGPLFIATWSISPEVAIAAGFAYAVMSAVSSQRLLASSALSALSLAVCVAVIPLVTDSYLTLLEFGGGGNNIPAYPGLHIVFFLFCIFLATAHIATSPIRRSTLDWYVFLYSVALIPGALGRCDPIHLVFYGWGFVALAAKYCLRRWPSGPAFSRFCIAYMWLFLVSWVPYLASIKVKVALARTAIAVTSALQALVGTPLSQDETALAFVQADSWGIPAVPGQAGEVFIIPPRSDIPNAWQFATHFVGLENSTSSRAYARLSEQIRGKRVLIAPETAAMMCEPTGIAWALVMFPTGIFEARHNDKQVAARFCAQLRSARWVARHGLLDELEVPRELPLVDELPGAPTVSPPA</sequence>
<keyword evidence="1" id="KW-0812">Transmembrane</keyword>